<organism evidence="3 4">
    <name type="scientific">Labilibaculum filiforme</name>
    <dbReference type="NCBI Taxonomy" id="1940526"/>
    <lineage>
        <taxon>Bacteria</taxon>
        <taxon>Pseudomonadati</taxon>
        <taxon>Bacteroidota</taxon>
        <taxon>Bacteroidia</taxon>
        <taxon>Marinilabiliales</taxon>
        <taxon>Marinifilaceae</taxon>
        <taxon>Labilibaculum</taxon>
    </lineage>
</organism>
<evidence type="ECO:0000313" key="3">
    <source>
        <dbReference type="EMBL" id="PKQ60861.1"/>
    </source>
</evidence>
<name>A0A2N3HS28_9BACT</name>
<evidence type="ECO:0008006" key="5">
    <source>
        <dbReference type="Google" id="ProtNLM"/>
    </source>
</evidence>
<dbReference type="InterPro" id="IPR036265">
    <property type="entry name" value="HIT-like_sf"/>
</dbReference>
<evidence type="ECO:0000259" key="1">
    <source>
        <dbReference type="Pfam" id="PF16269"/>
    </source>
</evidence>
<feature type="domain" description="GDPGP1-like C-terminal" evidence="2">
    <location>
        <begin position="187"/>
        <end position="331"/>
    </location>
</feature>
<dbReference type="Gene3D" id="3.30.428.70">
    <property type="match status" value="1"/>
</dbReference>
<comment type="caution">
    <text evidence="3">The sequence shown here is derived from an EMBL/GenBank/DDBJ whole genome shotgun (WGS) entry which is preliminary data.</text>
</comment>
<dbReference type="Pfam" id="PF16269">
    <property type="entry name" value="DUF4922"/>
    <property type="match status" value="1"/>
</dbReference>
<dbReference type="InterPro" id="IPR058865">
    <property type="entry name" value="GDPGP1_C"/>
</dbReference>
<dbReference type="Proteomes" id="UP000233535">
    <property type="component" value="Unassembled WGS sequence"/>
</dbReference>
<dbReference type="InterPro" id="IPR046320">
    <property type="entry name" value="DUF4922"/>
</dbReference>
<sequence>MNVNSIDKLEDLLKEKSSTQILGDFLNDQLKNWPLATGNYKGLEKVEEKEFQFENFKIKVQFNPERIRSSVAKVDSKSIENRACFLCLDKLPAEQAGIAHGNDFVILVNPFPIIPQHFTIPKVDHIDQSFLANLEGMLSLCKSMIGYTLFYNGPKCGASAPDHMHFQAGTKNFMPVETEYAVLKNLQSELLSDSKKVEVRAFPNYLRKMISIESESKNEMINAVSVFYQTFSEMQAEEKEPMLNAICSFVDGKYIMHLFPRKLHRPSQFFAEGDQQLLISPASVDFGGVFITPRREDFEKITSSDVVDIFKQVSVDEVFFATVCKKVKAQLGLSL</sequence>
<proteinExistence type="predicted"/>
<evidence type="ECO:0000313" key="4">
    <source>
        <dbReference type="Proteomes" id="UP000233535"/>
    </source>
</evidence>
<dbReference type="InterPro" id="IPR043171">
    <property type="entry name" value="Ap4A_phos1/2-like"/>
</dbReference>
<evidence type="ECO:0000259" key="2">
    <source>
        <dbReference type="Pfam" id="PF26216"/>
    </source>
</evidence>
<dbReference type="EMBL" id="MVDD01000020">
    <property type="protein sequence ID" value="PKQ60861.1"/>
    <property type="molecule type" value="Genomic_DNA"/>
</dbReference>
<keyword evidence="4" id="KW-1185">Reference proteome</keyword>
<protein>
    <recommendedName>
        <fullName evidence="5">DUF4922 domain-containing protein</fullName>
    </recommendedName>
</protein>
<accession>A0A2N3HS28</accession>
<reference evidence="3 4" key="1">
    <citation type="journal article" date="2017" name="Front. Microbiol.">
        <title>Labilibaculum manganireducens gen. nov., sp. nov. and Labilibaculum filiforme sp. nov., Novel Bacteroidetes Isolated from Subsurface Sediments of the Baltic Sea.</title>
        <authorList>
            <person name="Vandieken V."/>
            <person name="Marshall I.P."/>
            <person name="Niemann H."/>
            <person name="Engelen B."/>
            <person name="Cypionka H."/>
        </authorList>
    </citation>
    <scope>NUCLEOTIDE SEQUENCE [LARGE SCALE GENOMIC DNA]</scope>
    <source>
        <strain evidence="3 4">59.16B</strain>
    </source>
</reference>
<dbReference type="Pfam" id="PF26216">
    <property type="entry name" value="GDPGP1_C"/>
    <property type="match status" value="1"/>
</dbReference>
<gene>
    <name evidence="3" type="ORF">BZG02_17840</name>
</gene>
<feature type="domain" description="DUF4922" evidence="1">
    <location>
        <begin position="25"/>
        <end position="170"/>
    </location>
</feature>
<dbReference type="RefSeq" id="WP_101263115.1">
    <property type="nucleotide sequence ID" value="NZ_MVDD01000020.1"/>
</dbReference>
<dbReference type="OrthoDB" id="5494374at2"/>
<dbReference type="SUPFAM" id="SSF54197">
    <property type="entry name" value="HIT-like"/>
    <property type="match status" value="1"/>
</dbReference>
<dbReference type="AlphaFoldDB" id="A0A2N3HS28"/>